<keyword evidence="4 7" id="KW-0238">DNA-binding</keyword>
<feature type="compositionally biased region" description="Basic and acidic residues" evidence="8">
    <location>
        <begin position="25"/>
        <end position="37"/>
    </location>
</feature>
<dbReference type="EMBL" id="PEOG01000006">
    <property type="protein sequence ID" value="PIM54963.1"/>
    <property type="molecule type" value="Genomic_DNA"/>
</dbReference>
<evidence type="ECO:0000256" key="6">
    <source>
        <dbReference type="PROSITE-ProRule" id="PRU00169"/>
    </source>
</evidence>
<reference evidence="11 12" key="1">
    <citation type="submission" date="2017-11" db="EMBL/GenBank/DDBJ databases">
        <title>Draft genome sequence of Mitsuaria sp. HWN-4.</title>
        <authorList>
            <person name="Gundlapally S.R."/>
        </authorList>
    </citation>
    <scope>NUCLEOTIDE SEQUENCE [LARGE SCALE GENOMIC DNA]</scope>
    <source>
        <strain evidence="11 12">HWN-4</strain>
    </source>
</reference>
<feature type="DNA-binding region" description="OmpR/PhoB-type" evidence="7">
    <location>
        <begin position="255"/>
        <end position="354"/>
    </location>
</feature>
<dbReference type="InterPro" id="IPR011006">
    <property type="entry name" value="CheY-like_superfamily"/>
</dbReference>
<evidence type="ECO:0000256" key="4">
    <source>
        <dbReference type="ARBA" id="ARBA00023125"/>
    </source>
</evidence>
<dbReference type="GO" id="GO:0005829">
    <property type="term" value="C:cytosol"/>
    <property type="evidence" value="ECO:0007669"/>
    <property type="project" value="TreeGrafter"/>
</dbReference>
<evidence type="ECO:0000256" key="8">
    <source>
        <dbReference type="SAM" id="MobiDB-lite"/>
    </source>
</evidence>
<dbReference type="InterPro" id="IPR039420">
    <property type="entry name" value="WalR-like"/>
</dbReference>
<dbReference type="AlphaFoldDB" id="A0A2G9CEW1"/>
<dbReference type="PANTHER" id="PTHR48111:SF4">
    <property type="entry name" value="DNA-BINDING DUAL TRANSCRIPTIONAL REGULATOR OMPR"/>
    <property type="match status" value="1"/>
</dbReference>
<dbReference type="InterPro" id="IPR016032">
    <property type="entry name" value="Sig_transdc_resp-reg_C-effctor"/>
</dbReference>
<dbReference type="GO" id="GO:0000976">
    <property type="term" value="F:transcription cis-regulatory region binding"/>
    <property type="evidence" value="ECO:0007669"/>
    <property type="project" value="TreeGrafter"/>
</dbReference>
<comment type="caution">
    <text evidence="11">The sequence shown here is derived from an EMBL/GenBank/DDBJ whole genome shotgun (WGS) entry which is preliminary data.</text>
</comment>
<keyword evidence="3" id="KW-0805">Transcription regulation</keyword>
<dbReference type="Proteomes" id="UP000231501">
    <property type="component" value="Unassembled WGS sequence"/>
</dbReference>
<dbReference type="Gene3D" id="3.40.50.2300">
    <property type="match status" value="1"/>
</dbReference>
<dbReference type="PROSITE" id="PS51755">
    <property type="entry name" value="OMPR_PHOB"/>
    <property type="match status" value="1"/>
</dbReference>
<evidence type="ECO:0000313" key="11">
    <source>
        <dbReference type="EMBL" id="PIM54963.1"/>
    </source>
</evidence>
<dbReference type="SMART" id="SM00862">
    <property type="entry name" value="Trans_reg_C"/>
    <property type="match status" value="1"/>
</dbReference>
<feature type="modified residue" description="4-aspartylphosphate" evidence="6">
    <location>
        <position position="183"/>
    </location>
</feature>
<dbReference type="Gene3D" id="1.10.10.10">
    <property type="entry name" value="Winged helix-like DNA-binding domain superfamily/Winged helix DNA-binding domain"/>
    <property type="match status" value="1"/>
</dbReference>
<feature type="region of interest" description="Disordered" evidence="8">
    <location>
        <begin position="1"/>
        <end position="37"/>
    </location>
</feature>
<organism evidence="11 12">
    <name type="scientific">Roseateles chitinivorans</name>
    <dbReference type="NCBI Taxonomy" id="2917965"/>
    <lineage>
        <taxon>Bacteria</taxon>
        <taxon>Pseudomonadati</taxon>
        <taxon>Pseudomonadota</taxon>
        <taxon>Betaproteobacteria</taxon>
        <taxon>Burkholderiales</taxon>
        <taxon>Sphaerotilaceae</taxon>
        <taxon>Roseateles</taxon>
    </lineage>
</organism>
<dbReference type="GO" id="GO:0032993">
    <property type="term" value="C:protein-DNA complex"/>
    <property type="evidence" value="ECO:0007669"/>
    <property type="project" value="TreeGrafter"/>
</dbReference>
<evidence type="ECO:0000256" key="2">
    <source>
        <dbReference type="ARBA" id="ARBA00023012"/>
    </source>
</evidence>
<evidence type="ECO:0008006" key="13">
    <source>
        <dbReference type="Google" id="ProtNLM"/>
    </source>
</evidence>
<name>A0A2G9CEW1_9BURK</name>
<keyword evidence="1 6" id="KW-0597">Phosphoprotein</keyword>
<proteinExistence type="predicted"/>
<dbReference type="PROSITE" id="PS50110">
    <property type="entry name" value="RESPONSE_REGULATORY"/>
    <property type="match status" value="1"/>
</dbReference>
<evidence type="ECO:0000259" key="9">
    <source>
        <dbReference type="PROSITE" id="PS50110"/>
    </source>
</evidence>
<feature type="domain" description="OmpR/PhoB-type" evidence="10">
    <location>
        <begin position="255"/>
        <end position="354"/>
    </location>
</feature>
<sequence length="357" mass="38938">MKTAARLSRGDGGDCSRGGVPLQGDRSRPRSEGCKFRTGCSRDRHAWPGAIGPSGPPECAGRGQLGASSVTAVIQPRVSVPAVVFRGGKPRVKRAARPVLIGLRTGLRRHSLAPVLPLAPLSMSALFPDPAAGTHLLLLDPDPHARLRFAGLMRAWGFRVTDSSEAALLDRVPLLPVDLALIDPSDAREAGWGALTRLRQRSRLPVIVLLQQDSTLERVLALERGADAVLAKDGEPRELQARIKALLRPREGDAAEVLMFGRFRLEPMTRRLTGPGGFCVVLSQSEYKLLRAFLERPHSVLQRQELLHLARGDGVNALERSVDLMVSRLRQKLNDDPSSPLIRTVRGIGYLFDPPLR</sequence>
<dbReference type="InterPro" id="IPR001789">
    <property type="entry name" value="Sig_transdc_resp-reg_receiver"/>
</dbReference>
<evidence type="ECO:0000256" key="5">
    <source>
        <dbReference type="ARBA" id="ARBA00023163"/>
    </source>
</evidence>
<dbReference type="InterPro" id="IPR001867">
    <property type="entry name" value="OmpR/PhoB-type_DNA-bd"/>
</dbReference>
<evidence type="ECO:0000256" key="3">
    <source>
        <dbReference type="ARBA" id="ARBA00023015"/>
    </source>
</evidence>
<dbReference type="SUPFAM" id="SSF46894">
    <property type="entry name" value="C-terminal effector domain of the bipartite response regulators"/>
    <property type="match status" value="1"/>
</dbReference>
<dbReference type="GO" id="GO:0006355">
    <property type="term" value="P:regulation of DNA-templated transcription"/>
    <property type="evidence" value="ECO:0007669"/>
    <property type="project" value="InterPro"/>
</dbReference>
<keyword evidence="5" id="KW-0804">Transcription</keyword>
<dbReference type="SUPFAM" id="SSF52172">
    <property type="entry name" value="CheY-like"/>
    <property type="match status" value="1"/>
</dbReference>
<protein>
    <recommendedName>
        <fullName evidence="13">Response regulator transcription factor</fullName>
    </recommendedName>
</protein>
<keyword evidence="2" id="KW-0902">Two-component regulatory system</keyword>
<accession>A0A2G9CEW1</accession>
<evidence type="ECO:0000259" key="10">
    <source>
        <dbReference type="PROSITE" id="PS51755"/>
    </source>
</evidence>
<dbReference type="SMART" id="SM00448">
    <property type="entry name" value="REC"/>
    <property type="match status" value="1"/>
</dbReference>
<dbReference type="GO" id="GO:0000156">
    <property type="term" value="F:phosphorelay response regulator activity"/>
    <property type="evidence" value="ECO:0007669"/>
    <property type="project" value="TreeGrafter"/>
</dbReference>
<dbReference type="CDD" id="cd00383">
    <property type="entry name" value="trans_reg_C"/>
    <property type="match status" value="1"/>
</dbReference>
<keyword evidence="12" id="KW-1185">Reference proteome</keyword>
<evidence type="ECO:0000256" key="1">
    <source>
        <dbReference type="ARBA" id="ARBA00022553"/>
    </source>
</evidence>
<dbReference type="Pfam" id="PF00486">
    <property type="entry name" value="Trans_reg_C"/>
    <property type="match status" value="1"/>
</dbReference>
<evidence type="ECO:0000313" key="12">
    <source>
        <dbReference type="Proteomes" id="UP000231501"/>
    </source>
</evidence>
<evidence type="ECO:0000256" key="7">
    <source>
        <dbReference type="PROSITE-ProRule" id="PRU01091"/>
    </source>
</evidence>
<feature type="domain" description="Response regulatory" evidence="9">
    <location>
        <begin position="135"/>
        <end position="247"/>
    </location>
</feature>
<dbReference type="PANTHER" id="PTHR48111">
    <property type="entry name" value="REGULATOR OF RPOS"/>
    <property type="match status" value="1"/>
</dbReference>
<gene>
    <name evidence="11" type="ORF">CS062_01850</name>
</gene>
<dbReference type="InterPro" id="IPR036388">
    <property type="entry name" value="WH-like_DNA-bd_sf"/>
</dbReference>